<feature type="transmembrane region" description="Helical" evidence="6">
    <location>
        <begin position="47"/>
        <end position="66"/>
    </location>
</feature>
<keyword evidence="3 6" id="KW-0812">Transmembrane</keyword>
<dbReference type="RefSeq" id="WP_097443607.1">
    <property type="nucleotide sequence ID" value="NZ_NBWU01000008.1"/>
</dbReference>
<dbReference type="GO" id="GO:0016853">
    <property type="term" value="F:isomerase activity"/>
    <property type="evidence" value="ECO:0007669"/>
    <property type="project" value="UniProtKB-KW"/>
</dbReference>
<dbReference type="InterPro" id="IPR050833">
    <property type="entry name" value="Poly_Biosynth_Transport"/>
</dbReference>
<accession>A0A2A4G3H9</accession>
<feature type="transmembrane region" description="Helical" evidence="6">
    <location>
        <begin position="118"/>
        <end position="137"/>
    </location>
</feature>
<dbReference type="PANTHER" id="PTHR30250:SF28">
    <property type="entry name" value="POLYSACCHARIDE BIOSYNTHESIS PROTEIN"/>
    <property type="match status" value="1"/>
</dbReference>
<name>A0A2A4G3H9_9FLAO</name>
<dbReference type="Proteomes" id="UP000219559">
    <property type="component" value="Unassembled WGS sequence"/>
</dbReference>
<feature type="transmembrane region" description="Helical" evidence="6">
    <location>
        <begin position="87"/>
        <end position="106"/>
    </location>
</feature>
<dbReference type="OrthoDB" id="105016at2"/>
<proteinExistence type="predicted"/>
<dbReference type="AlphaFoldDB" id="A0A2A4G3H9"/>
<dbReference type="GO" id="GO:0005886">
    <property type="term" value="C:plasma membrane"/>
    <property type="evidence" value="ECO:0007669"/>
    <property type="project" value="UniProtKB-SubCell"/>
</dbReference>
<keyword evidence="4 6" id="KW-1133">Transmembrane helix</keyword>
<evidence type="ECO:0000256" key="6">
    <source>
        <dbReference type="SAM" id="Phobius"/>
    </source>
</evidence>
<reference evidence="7 8" key="1">
    <citation type="submission" date="2017-04" db="EMBL/GenBank/DDBJ databases">
        <title>A new member of the family Flavobacteriaceae isolated from ascidians.</title>
        <authorList>
            <person name="Chen L."/>
        </authorList>
    </citation>
    <scope>NUCLEOTIDE SEQUENCE [LARGE SCALE GENOMIC DNA]</scope>
    <source>
        <strain evidence="7 8">HQA918</strain>
    </source>
</reference>
<evidence type="ECO:0000313" key="7">
    <source>
        <dbReference type="EMBL" id="PCE62520.1"/>
    </source>
</evidence>
<feature type="transmembrane region" description="Helical" evidence="6">
    <location>
        <begin position="334"/>
        <end position="354"/>
    </location>
</feature>
<evidence type="ECO:0000256" key="1">
    <source>
        <dbReference type="ARBA" id="ARBA00004651"/>
    </source>
</evidence>
<dbReference type="PANTHER" id="PTHR30250">
    <property type="entry name" value="PST FAMILY PREDICTED COLANIC ACID TRANSPORTER"/>
    <property type="match status" value="1"/>
</dbReference>
<feature type="transmembrane region" description="Helical" evidence="6">
    <location>
        <begin position="361"/>
        <end position="379"/>
    </location>
</feature>
<dbReference type="EMBL" id="NBWU01000008">
    <property type="protein sequence ID" value="PCE62520.1"/>
    <property type="molecule type" value="Genomic_DNA"/>
</dbReference>
<feature type="transmembrane region" description="Helical" evidence="6">
    <location>
        <begin position="295"/>
        <end position="314"/>
    </location>
</feature>
<keyword evidence="5 6" id="KW-0472">Membrane</keyword>
<gene>
    <name evidence="7" type="ORF">B7P33_17950</name>
</gene>
<feature type="transmembrane region" description="Helical" evidence="6">
    <location>
        <begin position="158"/>
        <end position="174"/>
    </location>
</feature>
<organism evidence="7 8">
    <name type="scientific">Sediminicola luteus</name>
    <dbReference type="NCBI Taxonomy" id="319238"/>
    <lineage>
        <taxon>Bacteria</taxon>
        <taxon>Pseudomonadati</taxon>
        <taxon>Bacteroidota</taxon>
        <taxon>Flavobacteriia</taxon>
        <taxon>Flavobacteriales</taxon>
        <taxon>Flavobacteriaceae</taxon>
        <taxon>Sediminicola</taxon>
    </lineage>
</organism>
<feature type="transmembrane region" description="Helical" evidence="6">
    <location>
        <begin position="180"/>
        <end position="197"/>
    </location>
</feature>
<comment type="subcellular location">
    <subcellularLocation>
        <location evidence="1">Cell membrane</location>
        <topology evidence="1">Multi-pass membrane protein</topology>
    </subcellularLocation>
</comment>
<evidence type="ECO:0000256" key="2">
    <source>
        <dbReference type="ARBA" id="ARBA00022475"/>
    </source>
</evidence>
<comment type="caution">
    <text evidence="7">The sequence shown here is derived from an EMBL/GenBank/DDBJ whole genome shotgun (WGS) entry which is preliminary data.</text>
</comment>
<keyword evidence="7" id="KW-0413">Isomerase</keyword>
<sequence>MGALLVLVRKITPKQWFMISTMVVNGGNYLYNLILGRLLGPKAFAEAALMITLLLVLSFIGMTFQMTVAKFIAQTDGTDRKAVTDQLYRYGLWAGALFGFTVYVGAPSLQQFFHTQNALMFRIFGIGIPIYFLMSINRGKNQGAHEFKKLAVSYQSEMWGRLFITVAALILLPFQHGVLVAFGIFISLVMGSFPMKLKPSRIFRPSRLSPLLKKRIKHFIAITAFYELTQILINNSDIILVKRYFADEQAGLYASLALIGRVVYFIAWMLVMLLLPEVVKAKKEGIPTTPMLLRYVSYISALSIGIVSFCALFPEFVIRALFGGAYLSMSALLWQYALATSLFAVANIFTYYYLSLDRYTPIWLAAIFGCVQVLLLIFFHGTLSMVVQVQLIAMSALLITQLIYYIRYDVRKKTSG</sequence>
<keyword evidence="2" id="KW-1003">Cell membrane</keyword>
<feature type="transmembrane region" description="Helical" evidence="6">
    <location>
        <begin position="385"/>
        <end position="406"/>
    </location>
</feature>
<feature type="transmembrane region" description="Helical" evidence="6">
    <location>
        <begin position="252"/>
        <end position="275"/>
    </location>
</feature>
<evidence type="ECO:0000256" key="3">
    <source>
        <dbReference type="ARBA" id="ARBA00022692"/>
    </source>
</evidence>
<keyword evidence="8" id="KW-1185">Reference proteome</keyword>
<feature type="transmembrane region" description="Helical" evidence="6">
    <location>
        <begin position="218"/>
        <end position="240"/>
    </location>
</feature>
<evidence type="ECO:0000256" key="5">
    <source>
        <dbReference type="ARBA" id="ARBA00023136"/>
    </source>
</evidence>
<evidence type="ECO:0000313" key="8">
    <source>
        <dbReference type="Proteomes" id="UP000219559"/>
    </source>
</evidence>
<protein>
    <submittedName>
        <fullName evidence="7">Sugar isomerase</fullName>
    </submittedName>
</protein>
<evidence type="ECO:0000256" key="4">
    <source>
        <dbReference type="ARBA" id="ARBA00022989"/>
    </source>
</evidence>